<sequence>MAHDGGKGRFILFTCAFIAIMNSTTLGYDSSMMNGLQILPAYADYFRLNTATTALNVAIVFVGAVIATPFAGTLSNKWGRKCGLVSTSAIAICGGVLQAASVHEAMFCIGRLLIGISINTGSVAAPAYLAEVAHPDNREMLVGLWGSAYYVGSILAAAITFGSQYLNSTWAWRLPSLLQVLPSVLCILPLAFMPESPRWLVYQDRHEEAKAMIIKYHGGGNANSPIVAKEYEEIRQTLSHEKATQTVGFKALAATKPNRWRLGVVAATAVFCQFSGNNIITYYLGETLSTAGITKVQTQLGINIGISSFSLVTSVLGSIYTARLGRRPSFLISTGLMSMTLLIYAILTKLYIGRDNSGASDSLVFLIFLYFGIYSFVWTPLSALYPVEVLTYSTRAHGLAAYSCIVYLTAFFNTYVIPFAMRINWGFYLITALWCLVECVVIYFYFPETMGMSMEEIDGVFGEDMATVLESVRVDVDVKAYEGKDVTTTPV</sequence>
<dbReference type="SUPFAM" id="SSF103473">
    <property type="entry name" value="MFS general substrate transporter"/>
    <property type="match status" value="1"/>
</dbReference>
<accession>A0A0D2BG68</accession>
<evidence type="ECO:0000256" key="7">
    <source>
        <dbReference type="RuleBase" id="RU003346"/>
    </source>
</evidence>
<feature type="transmembrane region" description="Helical" evidence="8">
    <location>
        <begin position="82"/>
        <end position="100"/>
    </location>
</feature>
<gene>
    <name evidence="10" type="ORF">PV06_11282</name>
</gene>
<name>A0A0D2BG68_9EURO</name>
<feature type="transmembrane region" description="Helical" evidence="8">
    <location>
        <begin position="142"/>
        <end position="166"/>
    </location>
</feature>
<evidence type="ECO:0000256" key="1">
    <source>
        <dbReference type="ARBA" id="ARBA00004141"/>
    </source>
</evidence>
<dbReference type="HOGENOM" id="CLU_001265_30_13_1"/>
<dbReference type="InterPro" id="IPR020846">
    <property type="entry name" value="MFS_dom"/>
</dbReference>
<feature type="transmembrane region" description="Helical" evidence="8">
    <location>
        <begin position="300"/>
        <end position="322"/>
    </location>
</feature>
<evidence type="ECO:0000256" key="6">
    <source>
        <dbReference type="ARBA" id="ARBA00023136"/>
    </source>
</evidence>
<dbReference type="GeneID" id="27363356"/>
<comment type="subcellular location">
    <subcellularLocation>
        <location evidence="1">Membrane</location>
        <topology evidence="1">Multi-pass membrane protein</topology>
    </subcellularLocation>
</comment>
<keyword evidence="6 8" id="KW-0472">Membrane</keyword>
<dbReference type="AlphaFoldDB" id="A0A0D2BG68"/>
<dbReference type="RefSeq" id="XP_016256683.1">
    <property type="nucleotide sequence ID" value="XM_016412929.1"/>
</dbReference>
<dbReference type="FunFam" id="1.20.1250.20:FF:000134">
    <property type="entry name" value="MFS sugar transporter protein"/>
    <property type="match status" value="1"/>
</dbReference>
<keyword evidence="5 8" id="KW-1133">Transmembrane helix</keyword>
<evidence type="ECO:0000313" key="10">
    <source>
        <dbReference type="EMBL" id="KIW36467.1"/>
    </source>
</evidence>
<dbReference type="PROSITE" id="PS50850">
    <property type="entry name" value="MFS"/>
    <property type="match status" value="1"/>
</dbReference>
<feature type="transmembrane region" description="Helical" evidence="8">
    <location>
        <begin position="172"/>
        <end position="192"/>
    </location>
</feature>
<dbReference type="GO" id="GO:0005351">
    <property type="term" value="F:carbohydrate:proton symporter activity"/>
    <property type="evidence" value="ECO:0007669"/>
    <property type="project" value="TreeGrafter"/>
</dbReference>
<dbReference type="OrthoDB" id="4540492at2759"/>
<feature type="transmembrane region" description="Helical" evidence="8">
    <location>
        <begin position="364"/>
        <end position="387"/>
    </location>
</feature>
<protein>
    <recommendedName>
        <fullName evidence="9">Major facilitator superfamily (MFS) profile domain-containing protein</fullName>
    </recommendedName>
</protein>
<feature type="transmembrane region" description="Helical" evidence="8">
    <location>
        <begin position="399"/>
        <end position="421"/>
    </location>
</feature>
<feature type="domain" description="Major facilitator superfamily (MFS) profile" evidence="9">
    <location>
        <begin position="15"/>
        <end position="450"/>
    </location>
</feature>
<evidence type="ECO:0000256" key="4">
    <source>
        <dbReference type="ARBA" id="ARBA00022692"/>
    </source>
</evidence>
<evidence type="ECO:0000256" key="8">
    <source>
        <dbReference type="SAM" id="Phobius"/>
    </source>
</evidence>
<dbReference type="PANTHER" id="PTHR48022:SF64">
    <property type="entry name" value="MAJOR FACILITATOR SUPERFAMILY (MFS) PROFILE DOMAIN-CONTAINING PROTEIN"/>
    <property type="match status" value="1"/>
</dbReference>
<evidence type="ECO:0000313" key="11">
    <source>
        <dbReference type="Proteomes" id="UP000053342"/>
    </source>
</evidence>
<proteinExistence type="inferred from homology"/>
<evidence type="ECO:0000256" key="2">
    <source>
        <dbReference type="ARBA" id="ARBA00010992"/>
    </source>
</evidence>
<dbReference type="Pfam" id="PF00083">
    <property type="entry name" value="Sugar_tr"/>
    <property type="match status" value="1"/>
</dbReference>
<reference evidence="10 11" key="1">
    <citation type="submission" date="2015-01" db="EMBL/GenBank/DDBJ databases">
        <title>The Genome Sequence of Exophiala oligosperma CBS72588.</title>
        <authorList>
            <consortium name="The Broad Institute Genomics Platform"/>
            <person name="Cuomo C."/>
            <person name="de Hoog S."/>
            <person name="Gorbushina A."/>
            <person name="Stielow B."/>
            <person name="Teixiera M."/>
            <person name="Abouelleil A."/>
            <person name="Chapman S.B."/>
            <person name="Priest M."/>
            <person name="Young S.K."/>
            <person name="Wortman J."/>
            <person name="Nusbaum C."/>
            <person name="Birren B."/>
        </authorList>
    </citation>
    <scope>NUCLEOTIDE SEQUENCE [LARGE SCALE GENOMIC DNA]</scope>
    <source>
        <strain evidence="10 11">CBS 72588</strain>
    </source>
</reference>
<dbReference type="Proteomes" id="UP000053342">
    <property type="component" value="Unassembled WGS sequence"/>
</dbReference>
<feature type="transmembrane region" description="Helical" evidence="8">
    <location>
        <begin position="112"/>
        <end position="130"/>
    </location>
</feature>
<keyword evidence="4 8" id="KW-0812">Transmembrane</keyword>
<dbReference type="EMBL" id="KN847356">
    <property type="protein sequence ID" value="KIW36467.1"/>
    <property type="molecule type" value="Genomic_DNA"/>
</dbReference>
<dbReference type="InterPro" id="IPR005828">
    <property type="entry name" value="MFS_sugar_transport-like"/>
</dbReference>
<dbReference type="GO" id="GO:0016020">
    <property type="term" value="C:membrane"/>
    <property type="evidence" value="ECO:0007669"/>
    <property type="project" value="UniProtKB-SubCell"/>
</dbReference>
<dbReference type="VEuPathDB" id="FungiDB:PV06_11282"/>
<dbReference type="InterPro" id="IPR036259">
    <property type="entry name" value="MFS_trans_sf"/>
</dbReference>
<feature type="transmembrane region" description="Helical" evidence="8">
    <location>
        <begin position="51"/>
        <end position="70"/>
    </location>
</feature>
<evidence type="ECO:0000256" key="3">
    <source>
        <dbReference type="ARBA" id="ARBA00022448"/>
    </source>
</evidence>
<dbReference type="PANTHER" id="PTHR48022">
    <property type="entry name" value="PLASTIDIC GLUCOSE TRANSPORTER 4"/>
    <property type="match status" value="1"/>
</dbReference>
<dbReference type="Gene3D" id="1.20.1250.20">
    <property type="entry name" value="MFS general substrate transporter like domains"/>
    <property type="match status" value="1"/>
</dbReference>
<evidence type="ECO:0000259" key="9">
    <source>
        <dbReference type="PROSITE" id="PS50850"/>
    </source>
</evidence>
<feature type="transmembrane region" description="Helical" evidence="8">
    <location>
        <begin position="329"/>
        <end position="352"/>
    </location>
</feature>
<dbReference type="InterPro" id="IPR050360">
    <property type="entry name" value="MFS_Sugar_Transporters"/>
</dbReference>
<keyword evidence="3 7" id="KW-0813">Transport</keyword>
<evidence type="ECO:0000256" key="5">
    <source>
        <dbReference type="ARBA" id="ARBA00022989"/>
    </source>
</evidence>
<feature type="transmembrane region" description="Helical" evidence="8">
    <location>
        <begin position="260"/>
        <end position="280"/>
    </location>
</feature>
<comment type="similarity">
    <text evidence="2 7">Belongs to the major facilitator superfamily. Sugar transporter (TC 2.A.1.1) family.</text>
</comment>
<keyword evidence="11" id="KW-1185">Reference proteome</keyword>
<feature type="transmembrane region" description="Helical" evidence="8">
    <location>
        <begin position="427"/>
        <end position="446"/>
    </location>
</feature>
<dbReference type="NCBIfam" id="TIGR00879">
    <property type="entry name" value="SP"/>
    <property type="match status" value="1"/>
</dbReference>
<organism evidence="10 11">
    <name type="scientific">Exophiala oligosperma</name>
    <dbReference type="NCBI Taxonomy" id="215243"/>
    <lineage>
        <taxon>Eukaryota</taxon>
        <taxon>Fungi</taxon>
        <taxon>Dikarya</taxon>
        <taxon>Ascomycota</taxon>
        <taxon>Pezizomycotina</taxon>
        <taxon>Eurotiomycetes</taxon>
        <taxon>Chaetothyriomycetidae</taxon>
        <taxon>Chaetothyriales</taxon>
        <taxon>Herpotrichiellaceae</taxon>
        <taxon>Exophiala</taxon>
    </lineage>
</organism>
<dbReference type="PRINTS" id="PR00171">
    <property type="entry name" value="SUGRTRNSPORT"/>
</dbReference>
<dbReference type="InterPro" id="IPR003663">
    <property type="entry name" value="Sugar/inositol_transpt"/>
</dbReference>